<keyword evidence="4" id="KW-0479">Metal-binding</keyword>
<dbReference type="AlphaFoldDB" id="A0A316YK83"/>
<proteinExistence type="inferred from homology"/>
<keyword evidence="7" id="KW-0482">Metalloprotease</keyword>
<dbReference type="Pfam" id="PF01431">
    <property type="entry name" value="Peptidase_M13"/>
    <property type="match status" value="1"/>
</dbReference>
<evidence type="ECO:0000256" key="3">
    <source>
        <dbReference type="ARBA" id="ARBA00022670"/>
    </source>
</evidence>
<feature type="domain" description="Peptidase M13 N-terminal" evidence="11">
    <location>
        <begin position="128"/>
        <end position="589"/>
    </location>
</feature>
<dbReference type="Gene3D" id="1.10.1380.10">
    <property type="entry name" value="Neutral endopeptidase , domain2"/>
    <property type="match status" value="1"/>
</dbReference>
<evidence type="ECO:0000256" key="2">
    <source>
        <dbReference type="ARBA" id="ARBA00007357"/>
    </source>
</evidence>
<dbReference type="GeneID" id="37043385"/>
<dbReference type="GO" id="GO:0004222">
    <property type="term" value="F:metalloendopeptidase activity"/>
    <property type="evidence" value="ECO:0007669"/>
    <property type="project" value="InterPro"/>
</dbReference>
<organism evidence="12 13">
    <name type="scientific">Acaromyces ingoldii</name>
    <dbReference type="NCBI Taxonomy" id="215250"/>
    <lineage>
        <taxon>Eukaryota</taxon>
        <taxon>Fungi</taxon>
        <taxon>Dikarya</taxon>
        <taxon>Basidiomycota</taxon>
        <taxon>Ustilaginomycotina</taxon>
        <taxon>Exobasidiomycetes</taxon>
        <taxon>Exobasidiales</taxon>
        <taxon>Cryptobasidiaceae</taxon>
        <taxon>Acaromyces</taxon>
    </lineage>
</organism>
<gene>
    <name evidence="12" type="ORF">FA10DRAFT_266383</name>
</gene>
<feature type="region of interest" description="Disordered" evidence="8">
    <location>
        <begin position="1"/>
        <end position="25"/>
    </location>
</feature>
<evidence type="ECO:0000256" key="8">
    <source>
        <dbReference type="SAM" id="MobiDB-lite"/>
    </source>
</evidence>
<feature type="compositionally biased region" description="Basic and acidic residues" evidence="8">
    <location>
        <begin position="1"/>
        <end position="22"/>
    </location>
</feature>
<keyword evidence="6" id="KW-0862">Zinc</keyword>
<dbReference type="SUPFAM" id="SSF55486">
    <property type="entry name" value="Metalloproteases ('zincins'), catalytic domain"/>
    <property type="match status" value="1"/>
</dbReference>
<feature type="region of interest" description="Disordered" evidence="8">
    <location>
        <begin position="244"/>
        <end position="281"/>
    </location>
</feature>
<feature type="domain" description="Peptidase M13 C-terminal" evidence="10">
    <location>
        <begin position="651"/>
        <end position="861"/>
    </location>
</feature>
<dbReference type="InterPro" id="IPR008753">
    <property type="entry name" value="Peptidase_M13_N"/>
</dbReference>
<evidence type="ECO:0000256" key="6">
    <source>
        <dbReference type="ARBA" id="ARBA00022833"/>
    </source>
</evidence>
<comment type="cofactor">
    <cofactor evidence="1">
        <name>Zn(2+)</name>
        <dbReference type="ChEBI" id="CHEBI:29105"/>
    </cofactor>
</comment>
<evidence type="ECO:0000259" key="10">
    <source>
        <dbReference type="Pfam" id="PF01431"/>
    </source>
</evidence>
<evidence type="ECO:0000259" key="11">
    <source>
        <dbReference type="Pfam" id="PF05649"/>
    </source>
</evidence>
<evidence type="ECO:0000256" key="9">
    <source>
        <dbReference type="SAM" id="Phobius"/>
    </source>
</evidence>
<evidence type="ECO:0000313" key="12">
    <source>
        <dbReference type="EMBL" id="PWN89837.1"/>
    </source>
</evidence>
<protein>
    <submittedName>
        <fullName evidence="12">Zincin</fullName>
    </submittedName>
</protein>
<feature type="transmembrane region" description="Helical" evidence="9">
    <location>
        <begin position="55"/>
        <end position="75"/>
    </location>
</feature>
<dbReference type="PANTHER" id="PTHR11733:SF167">
    <property type="entry name" value="FI17812P1-RELATED"/>
    <property type="match status" value="1"/>
</dbReference>
<dbReference type="GO" id="GO:0046872">
    <property type="term" value="F:metal ion binding"/>
    <property type="evidence" value="ECO:0007669"/>
    <property type="project" value="UniProtKB-KW"/>
</dbReference>
<dbReference type="GO" id="GO:0016485">
    <property type="term" value="P:protein processing"/>
    <property type="evidence" value="ECO:0007669"/>
    <property type="project" value="TreeGrafter"/>
</dbReference>
<dbReference type="InterPro" id="IPR000718">
    <property type="entry name" value="Peptidase_M13"/>
</dbReference>
<dbReference type="InterPro" id="IPR042089">
    <property type="entry name" value="Peptidase_M13_dom_2"/>
</dbReference>
<dbReference type="PROSITE" id="PS51885">
    <property type="entry name" value="NEPRILYSIN"/>
    <property type="match status" value="1"/>
</dbReference>
<dbReference type="PANTHER" id="PTHR11733">
    <property type="entry name" value="ZINC METALLOPROTEASE FAMILY M13 NEPRILYSIN-RELATED"/>
    <property type="match status" value="1"/>
</dbReference>
<feature type="region of interest" description="Disordered" evidence="8">
    <location>
        <begin position="358"/>
        <end position="381"/>
    </location>
</feature>
<dbReference type="Gene3D" id="3.40.390.10">
    <property type="entry name" value="Collagenase (Catalytic Domain)"/>
    <property type="match status" value="1"/>
</dbReference>
<feature type="compositionally biased region" description="Pro residues" evidence="8">
    <location>
        <begin position="251"/>
        <end position="276"/>
    </location>
</feature>
<dbReference type="OrthoDB" id="6475849at2759"/>
<dbReference type="RefSeq" id="XP_025377035.1">
    <property type="nucleotide sequence ID" value="XM_025521469.1"/>
</dbReference>
<keyword evidence="9" id="KW-1133">Transmembrane helix</keyword>
<dbReference type="GO" id="GO:0005886">
    <property type="term" value="C:plasma membrane"/>
    <property type="evidence" value="ECO:0007669"/>
    <property type="project" value="TreeGrafter"/>
</dbReference>
<sequence>MADYGRRSGDDADESRPLLHGDDEVDDIDDRRGSLWHRIVAPLKHPESLRPLEKALLLLSLLLLLLFSVFVGLYAGTKSRLDHIGGGGRDGNDGKVPGSPGGATTCTSQRCVLAASDILHAIDETVDPCDDFYAFSTGGWLREHPIPGDSGLFGMAQKITSDNAQIIKDIVEVGDDEKKLHLSGNSEEDRIDARSQAKLRDFFQSCMDLDAQDRAGDGPLLDVIDELRERLVGKGDEPLFATLARQIDDTPVPPNQPPSRSPRPHPPTKSPGPLPPAAGGRQKRITEALAWAHARGLPAFFEWDVQGEPVKDPAFGTAYLGPSGLGFPDKAYYDDEDEIEFYQNVVEQSMLLLDEAERRHKHAGSSDKVGHSKAPKSSNGKAAKKLAKLVVELEKSIAKITPEAEDLEDPLATYNPTSLRQLSYLFESVDWPTYLSALSVRVPKSVIVQSPSFVKSLDSLLSRTKTPVIEAYLAWTALRTLGLYLGPSVPLRKPIDALDRRSKGVDEDAKVDREGYCLGRINEALGFMAGRFFVKEAFSQDARQQAQNIIEGIITAFKERLPELDWLDDKTRAKAQIKADAVTVKVGWPTSSPNTTDAADVDRFYSDLKVDRKDYLANSLSSLSREARRSWARVGRKIDKGVWDMFPAEVNAYYNPGNNEIVFPAGILQPMYFSEFWPAYLQYGVFGSVAGHELSHAFDPEGRLFDEQGRLHDWWTNDTAKAFEKRKDCIVDQYAGYTIPDTHGRPQHLRSKFTIGEDVADAGGLAQSFRAWRDHVASTSSEPASILPGLNYTQDQLFFIAYGIGWARNIRTQEAIRRLRTDPHSPTKYRVIGALSNDLNFREAFGCKAGDRMVRPDEERCSIW</sequence>
<dbReference type="CDD" id="cd08662">
    <property type="entry name" value="M13"/>
    <property type="match status" value="1"/>
</dbReference>
<evidence type="ECO:0000313" key="13">
    <source>
        <dbReference type="Proteomes" id="UP000245768"/>
    </source>
</evidence>
<dbReference type="InParanoid" id="A0A316YK83"/>
<dbReference type="InterPro" id="IPR018497">
    <property type="entry name" value="Peptidase_M13_C"/>
</dbReference>
<comment type="similarity">
    <text evidence="2">Belongs to the peptidase M13 family.</text>
</comment>
<reference evidence="12 13" key="1">
    <citation type="journal article" date="2018" name="Mol. Biol. Evol.">
        <title>Broad Genomic Sampling Reveals a Smut Pathogenic Ancestry of the Fungal Clade Ustilaginomycotina.</title>
        <authorList>
            <person name="Kijpornyongpan T."/>
            <person name="Mondo S.J."/>
            <person name="Barry K."/>
            <person name="Sandor L."/>
            <person name="Lee J."/>
            <person name="Lipzen A."/>
            <person name="Pangilinan J."/>
            <person name="LaButti K."/>
            <person name="Hainaut M."/>
            <person name="Henrissat B."/>
            <person name="Grigoriev I.V."/>
            <person name="Spatafora J.W."/>
            <person name="Aime M.C."/>
        </authorList>
    </citation>
    <scope>NUCLEOTIDE SEQUENCE [LARGE SCALE GENOMIC DNA]</scope>
    <source>
        <strain evidence="12 13">MCA 4198</strain>
    </source>
</reference>
<dbReference type="STRING" id="215250.A0A316YK83"/>
<keyword evidence="5" id="KW-0378">Hydrolase</keyword>
<keyword evidence="3" id="KW-0645">Protease</keyword>
<dbReference type="InterPro" id="IPR024079">
    <property type="entry name" value="MetalloPept_cat_dom_sf"/>
</dbReference>
<accession>A0A316YK83</accession>
<dbReference type="EMBL" id="KZ819636">
    <property type="protein sequence ID" value="PWN89837.1"/>
    <property type="molecule type" value="Genomic_DNA"/>
</dbReference>
<dbReference type="Proteomes" id="UP000245768">
    <property type="component" value="Unassembled WGS sequence"/>
</dbReference>
<evidence type="ECO:0000256" key="5">
    <source>
        <dbReference type="ARBA" id="ARBA00022801"/>
    </source>
</evidence>
<evidence type="ECO:0000256" key="4">
    <source>
        <dbReference type="ARBA" id="ARBA00022723"/>
    </source>
</evidence>
<evidence type="ECO:0000256" key="7">
    <source>
        <dbReference type="ARBA" id="ARBA00023049"/>
    </source>
</evidence>
<dbReference type="PRINTS" id="PR00786">
    <property type="entry name" value="NEPRILYSIN"/>
</dbReference>
<evidence type="ECO:0000256" key="1">
    <source>
        <dbReference type="ARBA" id="ARBA00001947"/>
    </source>
</evidence>
<keyword evidence="9" id="KW-0472">Membrane</keyword>
<keyword evidence="9" id="KW-0812">Transmembrane</keyword>
<keyword evidence="13" id="KW-1185">Reference proteome</keyword>
<dbReference type="Pfam" id="PF05649">
    <property type="entry name" value="Peptidase_M13_N"/>
    <property type="match status" value="1"/>
</dbReference>
<name>A0A316YK83_9BASI</name>